<feature type="region of interest" description="Disordered" evidence="10">
    <location>
        <begin position="288"/>
        <end position="411"/>
    </location>
</feature>
<dbReference type="InParanoid" id="A0A7M7K8P3"/>
<dbReference type="SUPFAM" id="SSF53335">
    <property type="entry name" value="S-adenosyl-L-methionine-dependent methyltransferases"/>
    <property type="match status" value="1"/>
</dbReference>
<dbReference type="Proteomes" id="UP000594260">
    <property type="component" value="Unplaced"/>
</dbReference>
<evidence type="ECO:0000259" key="11">
    <source>
        <dbReference type="Pfam" id="PF01728"/>
    </source>
</evidence>
<dbReference type="GO" id="GO:0005634">
    <property type="term" value="C:nucleus"/>
    <property type="evidence" value="ECO:0007669"/>
    <property type="project" value="UniProtKB-SubCell"/>
</dbReference>
<dbReference type="OrthoDB" id="289250at2759"/>
<feature type="binding site" evidence="9">
    <location>
        <position position="143"/>
    </location>
    <ligand>
        <name>S-adenosyl-L-methionine</name>
        <dbReference type="ChEBI" id="CHEBI:59789"/>
    </ligand>
</feature>
<dbReference type="HAMAP" id="MF_01547">
    <property type="entry name" value="RNA_methyltr_E"/>
    <property type="match status" value="1"/>
</dbReference>
<proteinExistence type="inferred from homology"/>
<protein>
    <recommendedName>
        <fullName evidence="9">Putative tRNA (cytidine(32)/guanosine(34)-2'-O)-methyltransferase</fullName>
        <ecNumber evidence="9">2.1.1.205</ecNumber>
    </recommendedName>
    <alternativeName>
        <fullName evidence="9">2'-O-ribose RNA methyltransferase TRM7 homolog</fullName>
    </alternativeName>
</protein>
<comment type="function">
    <text evidence="9">Methylates the 2'-O-ribose of nucleotides at positions 32 and 34 of the tRNA anticodon loop of substrate tRNAs.</text>
</comment>
<keyword evidence="6 9" id="KW-0949">S-adenosyl-L-methionine</keyword>
<keyword evidence="7 9" id="KW-0819">tRNA processing</keyword>
<evidence type="ECO:0000313" key="13">
    <source>
        <dbReference type="Proteomes" id="UP000594260"/>
    </source>
</evidence>
<dbReference type="Gene3D" id="3.40.50.150">
    <property type="entry name" value="Vaccinia Virus protein VP39"/>
    <property type="match status" value="1"/>
</dbReference>
<feature type="compositionally biased region" description="Basic and acidic residues" evidence="10">
    <location>
        <begin position="300"/>
        <end position="313"/>
    </location>
</feature>
<evidence type="ECO:0000256" key="8">
    <source>
        <dbReference type="ARBA" id="ARBA00048902"/>
    </source>
</evidence>
<feature type="compositionally biased region" description="Low complexity" evidence="10">
    <location>
        <begin position="344"/>
        <end position="355"/>
    </location>
</feature>
<evidence type="ECO:0000256" key="3">
    <source>
        <dbReference type="ARBA" id="ARBA00022490"/>
    </source>
</evidence>
<dbReference type="EnsemblMetazoa" id="XM_022801551">
    <property type="protein sequence ID" value="XP_022657286"/>
    <property type="gene ID" value="LOC111248723"/>
</dbReference>
<dbReference type="AlphaFoldDB" id="A0A7M7K8P3"/>
<evidence type="ECO:0000256" key="6">
    <source>
        <dbReference type="ARBA" id="ARBA00022691"/>
    </source>
</evidence>
<feature type="domain" description="Ribosomal RNA methyltransferase FtsJ" evidence="11">
    <location>
        <begin position="43"/>
        <end position="226"/>
    </location>
</feature>
<dbReference type="PANTHER" id="PTHR10920">
    <property type="entry name" value="RIBOSOMAL RNA METHYLTRANSFERASE"/>
    <property type="match status" value="1"/>
</dbReference>
<feature type="compositionally biased region" description="Polar residues" evidence="10">
    <location>
        <begin position="366"/>
        <end position="382"/>
    </location>
</feature>
<dbReference type="GO" id="GO:0002128">
    <property type="term" value="P:tRNA nucleoside ribose methylation"/>
    <property type="evidence" value="ECO:0007669"/>
    <property type="project" value="UniProtKB-UniRule"/>
</dbReference>
<dbReference type="Pfam" id="PF01728">
    <property type="entry name" value="FtsJ"/>
    <property type="match status" value="1"/>
</dbReference>
<evidence type="ECO:0000256" key="1">
    <source>
        <dbReference type="ARBA" id="ARBA00004123"/>
    </source>
</evidence>
<sequence length="411" mass="45791">MQFPATALLRRRSIEAHEVTLKMGRATKDKRDVYYRLAKEEGWRARSAFKLLQINEQFKIFDGVKRVVDLCAAPGSWSQVLCRKLHQANPGRENEVKIVAVDLQEMAPLEGVIQLQGDITKKDTAEQIVNLFEGGHADLVVCDGAPDVTGFHDMDEYIQGQLLVAALNITTHILKQDGDFVAKIFRGRDVTFLISRLQLFFERVVVAKPTSSRNSSIESFVVCLNYNPPKDYVPHMYNPFLDGNFASIESMPEANRRIVPFVVCGDLEGHPPIDSDRTYSLDEAYVYTRPTQPPINPPYKEAKQMKSEDRLAKAETSISSRGKSLSSAEVTTVNDVESMQVGNSSSESPSSSLSPEDLEKDMVWQVHTNLTDLPTRSPQPTISGRGEGRTAENNGQSSASRNPSIVEDSDR</sequence>
<dbReference type="GO" id="GO:0106340">
    <property type="term" value="F:tRNA (guanosine(34)-2'-O)-methyltransferase activity"/>
    <property type="evidence" value="ECO:0007669"/>
    <property type="project" value="UniProtKB-ARBA"/>
</dbReference>
<dbReference type="InterPro" id="IPR029063">
    <property type="entry name" value="SAM-dependent_MTases_sf"/>
</dbReference>
<keyword evidence="5 9" id="KW-0808">Transferase</keyword>
<feature type="binding site" evidence="9">
    <location>
        <position position="77"/>
    </location>
    <ligand>
        <name>S-adenosyl-L-methionine</name>
        <dbReference type="ChEBI" id="CHEBI:59789"/>
    </ligand>
</feature>
<dbReference type="EC" id="2.1.1.205" evidence="9"/>
<evidence type="ECO:0000256" key="4">
    <source>
        <dbReference type="ARBA" id="ARBA00022603"/>
    </source>
</evidence>
<feature type="binding site" evidence="9">
    <location>
        <position position="75"/>
    </location>
    <ligand>
        <name>S-adenosyl-L-methionine</name>
        <dbReference type="ChEBI" id="CHEBI:59789"/>
    </ligand>
</feature>
<feature type="binding site" evidence="9">
    <location>
        <position position="118"/>
    </location>
    <ligand>
        <name>S-adenosyl-L-methionine</name>
        <dbReference type="ChEBI" id="CHEBI:59789"/>
    </ligand>
</feature>
<comment type="subcellular location">
    <subcellularLocation>
        <location evidence="2 9">Cytoplasm</location>
    </subcellularLocation>
    <subcellularLocation>
        <location evidence="1">Nucleus</location>
    </subcellularLocation>
</comment>
<dbReference type="KEGG" id="vde:111248723"/>
<dbReference type="OMA" id="FIVCLNF"/>
<dbReference type="PANTHER" id="PTHR10920:SF12">
    <property type="entry name" value="TRNA (CYTIDINE(32)_GUANOSINE(34)-2'-O)-METHYLTRANSFERASE-RELATED"/>
    <property type="match status" value="1"/>
</dbReference>
<feature type="active site" description="Proton acceptor" evidence="9">
    <location>
        <position position="183"/>
    </location>
</feature>
<feature type="binding site" evidence="9">
    <location>
        <position position="102"/>
    </location>
    <ligand>
        <name>S-adenosyl-L-methionine</name>
        <dbReference type="ChEBI" id="CHEBI:59789"/>
    </ligand>
</feature>
<dbReference type="InterPro" id="IPR050082">
    <property type="entry name" value="RNA_methyltr_RlmE"/>
</dbReference>
<comment type="similarity">
    <text evidence="9">Belongs to the class I-like SAM-binding methyltransferase superfamily. RNA methyltransferase RlmE family. TRM7 subfamily.</text>
</comment>
<dbReference type="InterPro" id="IPR028590">
    <property type="entry name" value="RNA_methyltr_E_TRM7"/>
</dbReference>
<dbReference type="InterPro" id="IPR002877">
    <property type="entry name" value="RNA_MeTrfase_FtsJ_dom"/>
</dbReference>
<keyword evidence="13" id="KW-1185">Reference proteome</keyword>
<organism evidence="12 13">
    <name type="scientific">Varroa destructor</name>
    <name type="common">Honeybee mite</name>
    <dbReference type="NCBI Taxonomy" id="109461"/>
    <lineage>
        <taxon>Eukaryota</taxon>
        <taxon>Metazoa</taxon>
        <taxon>Ecdysozoa</taxon>
        <taxon>Arthropoda</taxon>
        <taxon>Chelicerata</taxon>
        <taxon>Arachnida</taxon>
        <taxon>Acari</taxon>
        <taxon>Parasitiformes</taxon>
        <taxon>Mesostigmata</taxon>
        <taxon>Gamasina</taxon>
        <taxon>Dermanyssoidea</taxon>
        <taxon>Varroidae</taxon>
        <taxon>Varroa</taxon>
    </lineage>
</organism>
<dbReference type="GO" id="GO:0002181">
    <property type="term" value="P:cytoplasmic translation"/>
    <property type="evidence" value="ECO:0007669"/>
    <property type="project" value="UniProtKB-UniRule"/>
</dbReference>
<dbReference type="FunCoup" id="A0A7M7K8P3">
    <property type="interactions" value="2110"/>
</dbReference>
<evidence type="ECO:0000256" key="9">
    <source>
        <dbReference type="HAMAP-Rule" id="MF_03162"/>
    </source>
</evidence>
<feature type="compositionally biased region" description="Polar residues" evidence="10">
    <location>
        <begin position="391"/>
        <end position="403"/>
    </location>
</feature>
<dbReference type="GeneID" id="111248723"/>
<evidence type="ECO:0000256" key="10">
    <source>
        <dbReference type="SAM" id="MobiDB-lite"/>
    </source>
</evidence>
<dbReference type="HAMAP" id="MF_03162">
    <property type="entry name" value="RNA_methyltr_E_TRM7"/>
    <property type="match status" value="1"/>
</dbReference>
<dbReference type="FunFam" id="3.40.50.150:FF:000040">
    <property type="entry name" value="Putative ribosomal RNA methyltransferase 1"/>
    <property type="match status" value="1"/>
</dbReference>
<evidence type="ECO:0000256" key="5">
    <source>
        <dbReference type="ARBA" id="ARBA00022679"/>
    </source>
</evidence>
<dbReference type="RefSeq" id="XP_022657286.1">
    <property type="nucleotide sequence ID" value="XM_022801551.1"/>
</dbReference>
<accession>A0A7M7K8P3</accession>
<dbReference type="GO" id="GO:0005737">
    <property type="term" value="C:cytoplasm"/>
    <property type="evidence" value="ECO:0007669"/>
    <property type="project" value="UniProtKB-SubCell"/>
</dbReference>
<dbReference type="InterPro" id="IPR015507">
    <property type="entry name" value="rRNA-MeTfrase_E"/>
</dbReference>
<comment type="catalytic activity">
    <reaction evidence="8 9">
        <text>cytidine(32)/guanosine(34) in tRNA + 2 S-adenosyl-L-methionine = 2'-O-methylcytidine(32)/2'-O-methylguanosine(34) in tRNA + 2 S-adenosyl-L-homocysteine + 2 H(+)</text>
        <dbReference type="Rhea" id="RHEA:42396"/>
        <dbReference type="Rhea" id="RHEA-COMP:10246"/>
        <dbReference type="Rhea" id="RHEA-COMP:10247"/>
        <dbReference type="ChEBI" id="CHEBI:15378"/>
        <dbReference type="ChEBI" id="CHEBI:57856"/>
        <dbReference type="ChEBI" id="CHEBI:59789"/>
        <dbReference type="ChEBI" id="CHEBI:74269"/>
        <dbReference type="ChEBI" id="CHEBI:74445"/>
        <dbReference type="ChEBI" id="CHEBI:74495"/>
        <dbReference type="ChEBI" id="CHEBI:82748"/>
        <dbReference type="EC" id="2.1.1.205"/>
    </reaction>
</comment>
<name>A0A7M7K8P3_VARDE</name>
<reference evidence="12" key="1">
    <citation type="submission" date="2021-01" db="UniProtKB">
        <authorList>
            <consortium name="EnsemblMetazoa"/>
        </authorList>
    </citation>
    <scope>IDENTIFICATION</scope>
</reference>
<keyword evidence="3 9" id="KW-0963">Cytoplasm</keyword>
<dbReference type="CTD" id="42056"/>
<evidence type="ECO:0000256" key="7">
    <source>
        <dbReference type="ARBA" id="ARBA00022694"/>
    </source>
</evidence>
<keyword evidence="4 9" id="KW-0489">Methyltransferase</keyword>
<evidence type="ECO:0000256" key="2">
    <source>
        <dbReference type="ARBA" id="ARBA00004496"/>
    </source>
</evidence>
<evidence type="ECO:0000313" key="12">
    <source>
        <dbReference type="EnsemblMetazoa" id="XP_022657286"/>
    </source>
</evidence>
<feature type="compositionally biased region" description="Polar residues" evidence="10">
    <location>
        <begin position="316"/>
        <end position="343"/>
    </location>
</feature>